<dbReference type="InterPro" id="IPR019050">
    <property type="entry name" value="FDF_dom"/>
</dbReference>
<comment type="subcellular location">
    <subcellularLocation>
        <location evidence="1">Cytoplasm</location>
        <location evidence="1">P-body</location>
    </subcellularLocation>
</comment>
<dbReference type="Pfam" id="PF09532">
    <property type="entry name" value="FDF"/>
    <property type="match status" value="1"/>
</dbReference>
<dbReference type="SUPFAM" id="SSF64153">
    <property type="entry name" value="YjeF N-terminal domain-like"/>
    <property type="match status" value="1"/>
</dbReference>
<feature type="domain" description="YjeF N-terminal" evidence="6">
    <location>
        <begin position="246"/>
        <end position="486"/>
    </location>
</feature>
<reference evidence="8 9" key="1">
    <citation type="submission" date="2013-12" db="EMBL/GenBank/DDBJ databases">
        <title>The Genome Sequence of Candida albicans P78048.</title>
        <authorList>
            <consortium name="The Broad Institute Genome Sequencing Platform"/>
            <consortium name="The Broad Institute Genome Sequencing Center for Infectious Disease"/>
            <person name="Cuomo C."/>
            <person name="Bennett R."/>
            <person name="Hirakawa M."/>
            <person name="Noverr M."/>
            <person name="Mitchell A."/>
            <person name="Young S.K."/>
            <person name="Zeng Q."/>
            <person name="Gargeya S."/>
            <person name="Fitzgerald M."/>
            <person name="Abouelleil A."/>
            <person name="Alvarado L."/>
            <person name="Berlin A.M."/>
            <person name="Chapman S.B."/>
            <person name="Dewar J."/>
            <person name="Goldberg J."/>
            <person name="Griggs A."/>
            <person name="Gujja S."/>
            <person name="Hansen M."/>
            <person name="Howarth C."/>
            <person name="Imamovic A."/>
            <person name="Larimer J."/>
            <person name="McCowan C."/>
            <person name="Murphy C."/>
            <person name="Pearson M."/>
            <person name="Priest M."/>
            <person name="Roberts A."/>
            <person name="Saif S."/>
            <person name="Shea T."/>
            <person name="Sykes S."/>
            <person name="Wortman J."/>
            <person name="Nusbaum C."/>
            <person name="Birren B."/>
        </authorList>
    </citation>
    <scope>NUCLEOTIDE SEQUENCE [LARGE SCALE GENOMIC DNA]</scope>
    <source>
        <strain evidence="8 9">P78048</strain>
    </source>
</reference>
<evidence type="ECO:0000313" key="8">
    <source>
        <dbReference type="EMBL" id="KGR09027.1"/>
    </source>
</evidence>
<dbReference type="Gene3D" id="3.40.50.10260">
    <property type="entry name" value="YjeF N-terminal domain"/>
    <property type="match status" value="1"/>
</dbReference>
<dbReference type="SMART" id="SM01199">
    <property type="entry name" value="FDF"/>
    <property type="match status" value="1"/>
</dbReference>
<dbReference type="GO" id="GO:0031087">
    <property type="term" value="P:deadenylation-independent decapping of nuclear-transcribed mRNA"/>
    <property type="evidence" value="ECO:0007669"/>
    <property type="project" value="TreeGrafter"/>
</dbReference>
<evidence type="ECO:0000256" key="2">
    <source>
        <dbReference type="ARBA" id="ARBA00006610"/>
    </source>
</evidence>
<evidence type="ECO:0000259" key="7">
    <source>
        <dbReference type="PROSITE" id="PS51512"/>
    </source>
</evidence>
<dbReference type="GO" id="GO:0003729">
    <property type="term" value="F:mRNA binding"/>
    <property type="evidence" value="ECO:0007669"/>
    <property type="project" value="TreeGrafter"/>
</dbReference>
<dbReference type="PROSITE" id="PS51385">
    <property type="entry name" value="YJEF_N"/>
    <property type="match status" value="1"/>
</dbReference>
<gene>
    <name evidence="8" type="ORF">MG3_03783</name>
</gene>
<comment type="similarity">
    <text evidence="2">Belongs to the EDC3 family.</text>
</comment>
<evidence type="ECO:0000256" key="1">
    <source>
        <dbReference type="ARBA" id="ARBA00004201"/>
    </source>
</evidence>
<dbReference type="FunFam" id="3.40.50.10260:FF:000023">
    <property type="entry name" value="Enhancer of mRNA-decapping protein, putative"/>
    <property type="match status" value="1"/>
</dbReference>
<dbReference type="Proteomes" id="UP000030161">
    <property type="component" value="Unassembled WGS sequence"/>
</dbReference>
<dbReference type="AlphaFoldDB" id="A0AB34PPX1"/>
<dbReference type="EMBL" id="AJIX01000027">
    <property type="protein sequence ID" value="KGR09027.1"/>
    <property type="molecule type" value="Genomic_DNA"/>
</dbReference>
<evidence type="ECO:0000256" key="5">
    <source>
        <dbReference type="SAM" id="MobiDB-lite"/>
    </source>
</evidence>
<dbReference type="GO" id="GO:0000932">
    <property type="term" value="C:P-body"/>
    <property type="evidence" value="ECO:0007669"/>
    <property type="project" value="UniProtKB-SubCell"/>
</dbReference>
<accession>A0AB34PPX1</accession>
<dbReference type="InterPro" id="IPR036652">
    <property type="entry name" value="YjeF_N_dom_sf"/>
</dbReference>
<dbReference type="PANTHER" id="PTHR13612">
    <property type="entry name" value="ENHANCER OF MRNA-DECAPPING PROTEIN 3"/>
    <property type="match status" value="1"/>
</dbReference>
<dbReference type="InterPro" id="IPR025762">
    <property type="entry name" value="DFDF"/>
</dbReference>
<evidence type="ECO:0000256" key="3">
    <source>
        <dbReference type="ARBA" id="ARBA00015797"/>
    </source>
</evidence>
<evidence type="ECO:0000259" key="6">
    <source>
        <dbReference type="PROSITE" id="PS51385"/>
    </source>
</evidence>
<organism evidence="8 9">
    <name type="scientific">Candida albicans P78048</name>
    <dbReference type="NCBI Taxonomy" id="1094989"/>
    <lineage>
        <taxon>Eukaryota</taxon>
        <taxon>Fungi</taxon>
        <taxon>Dikarya</taxon>
        <taxon>Ascomycota</taxon>
        <taxon>Saccharomycotina</taxon>
        <taxon>Pichiomycetes</taxon>
        <taxon>Debaryomycetaceae</taxon>
        <taxon>Candida/Lodderomyces clade</taxon>
        <taxon>Candida</taxon>
    </lineage>
</organism>
<feature type="region of interest" description="Disordered" evidence="5">
    <location>
        <begin position="93"/>
        <end position="127"/>
    </location>
</feature>
<dbReference type="PANTHER" id="PTHR13612:SF0">
    <property type="entry name" value="ENHANCER OF MRNA-DECAPPING PROTEIN 3"/>
    <property type="match status" value="1"/>
</dbReference>
<feature type="domain" description="DFDF" evidence="7">
    <location>
        <begin position="124"/>
        <end position="160"/>
    </location>
</feature>
<dbReference type="PROSITE" id="PS51512">
    <property type="entry name" value="DFDF"/>
    <property type="match status" value="1"/>
</dbReference>
<sequence length="512" mass="57073">MTEFLNYKVDLTLKDGTKSTGLISQVDSQQIRLSNAIQSIQPKQTIPYLDIKSSEIADLKVIQLPPDFKQQQKKKQKPRNGELIDDAIVFASKPGTPRVHTPKLKTQKPHAVSAGSEQPDWDTSSDVQDIKSSNEFDFQANLAMFDKKSVFADFQKRDHTNIGDRLVGHNKIENVNKLKKEKYDNDEMVLDQNRTDNWDNIGTATTSKTGTPVVNQNGYKDSQHQHLKLINANNLGNVALASPVQMLEIERLATDSFGITQAMMAEVCATNLSQLIMESILGGASRLSNKKNHNLPPLVLLLIGSARGGSRAFATGRHLTNHGVRVLAFMINTVEVDADLQQQWKLFESSGGKVVISNIIELLDIINNQLDTPVEIIIDALQGYDDHLEDTFYQDEDQATLRKLMKWCNEPQQQNKIMSLDIPSGVDGGSGTLSDDSLKLNCRWCISMGIPLSGIILAYKNGNMSLRDGDIVHYLVDVGIPNKVYSSKGNLRKFDKFWYCSEASIKLEVSEK</sequence>
<keyword evidence="4" id="KW-0963">Cytoplasm</keyword>
<evidence type="ECO:0000256" key="4">
    <source>
        <dbReference type="ARBA" id="ARBA00022490"/>
    </source>
</evidence>
<dbReference type="InterPro" id="IPR004443">
    <property type="entry name" value="YjeF_N_dom"/>
</dbReference>
<dbReference type="GO" id="GO:0033962">
    <property type="term" value="P:P-body assembly"/>
    <property type="evidence" value="ECO:0007669"/>
    <property type="project" value="TreeGrafter"/>
</dbReference>
<comment type="caution">
    <text evidence="8">The sequence shown here is derived from an EMBL/GenBank/DDBJ whole genome shotgun (WGS) entry which is preliminary data.</text>
</comment>
<dbReference type="SMR" id="A0AB34PPX1"/>
<protein>
    <recommendedName>
        <fullName evidence="3">Enhancer of mRNA-decapping protein 3</fullName>
    </recommendedName>
</protein>
<name>A0AB34PPX1_CANAX</name>
<dbReference type="Pfam" id="PF03853">
    <property type="entry name" value="YjeF_N"/>
    <property type="match status" value="1"/>
</dbReference>
<evidence type="ECO:0000313" key="9">
    <source>
        <dbReference type="Proteomes" id="UP000030161"/>
    </source>
</evidence>
<proteinExistence type="inferred from homology"/>